<proteinExistence type="inferred from homology"/>
<dbReference type="SUPFAM" id="SSF57567">
    <property type="entry name" value="Serine protease inhibitors"/>
    <property type="match status" value="1"/>
</dbReference>
<feature type="chain" id="PRO_5044877955" description="TIL domain-containing protein" evidence="4">
    <location>
        <begin position="22"/>
        <end position="85"/>
    </location>
</feature>
<dbReference type="InterPro" id="IPR036084">
    <property type="entry name" value="Ser_inhib-like_sf"/>
</dbReference>
<evidence type="ECO:0000256" key="1">
    <source>
        <dbReference type="ARBA" id="ARBA00007611"/>
    </source>
</evidence>
<dbReference type="PANTHER" id="PTHR23259:SF70">
    <property type="entry name" value="ACCESSORY GLAND PROTEIN ACP62F-RELATED"/>
    <property type="match status" value="1"/>
</dbReference>
<evidence type="ECO:0000313" key="7">
    <source>
        <dbReference type="Proteomes" id="UP001627154"/>
    </source>
</evidence>
<name>A0ABD2XJC8_9HYME</name>
<evidence type="ECO:0000313" key="6">
    <source>
        <dbReference type="EMBL" id="KAL3404816.1"/>
    </source>
</evidence>
<dbReference type="InterPro" id="IPR002919">
    <property type="entry name" value="TIL_dom"/>
</dbReference>
<dbReference type="PROSITE" id="PS51257">
    <property type="entry name" value="PROKAR_LIPOPROTEIN"/>
    <property type="match status" value="1"/>
</dbReference>
<dbReference type="PANTHER" id="PTHR23259">
    <property type="entry name" value="RIDDLE"/>
    <property type="match status" value="1"/>
</dbReference>
<evidence type="ECO:0000259" key="5">
    <source>
        <dbReference type="Pfam" id="PF01826"/>
    </source>
</evidence>
<gene>
    <name evidence="6" type="ORF">TKK_002489</name>
</gene>
<comment type="caution">
    <text evidence="6">The sequence shown here is derived from an EMBL/GenBank/DDBJ whole genome shotgun (WGS) entry which is preliminary data.</text>
</comment>
<dbReference type="AlphaFoldDB" id="A0ABD2XJC8"/>
<dbReference type="Proteomes" id="UP001627154">
    <property type="component" value="Unassembled WGS sequence"/>
</dbReference>
<comment type="similarity">
    <text evidence="1">Belongs to the serine protease inhibitor-like (TIL domain-containing) family.</text>
</comment>
<reference evidence="6 7" key="1">
    <citation type="journal article" date="2024" name="bioRxiv">
        <title>A reference genome for Trichogramma kaykai: A tiny desert-dwelling parasitoid wasp with competing sex-ratio distorters.</title>
        <authorList>
            <person name="Culotta J."/>
            <person name="Lindsey A.R."/>
        </authorList>
    </citation>
    <scope>NUCLEOTIDE SEQUENCE [LARGE SCALE GENOMIC DNA]</scope>
    <source>
        <strain evidence="6 7">KSX58</strain>
    </source>
</reference>
<accession>A0ABD2XJC8</accession>
<feature type="domain" description="TIL" evidence="5">
    <location>
        <begin position="27"/>
        <end position="83"/>
    </location>
</feature>
<keyword evidence="3" id="KW-1015">Disulfide bond</keyword>
<keyword evidence="4" id="KW-0732">Signal</keyword>
<sequence length="85" mass="9126">MKNVALCLLLVAAVCACYAQAADPIRCPAGSHYSRCGTICPRTCRNPTGPTCQAISCPDKPTCYCNNGYVKNNQGRCVRPSQCPR</sequence>
<dbReference type="InterPro" id="IPR051368">
    <property type="entry name" value="SerProtInhib-TIL_Domain"/>
</dbReference>
<dbReference type="CDD" id="cd19941">
    <property type="entry name" value="TIL"/>
    <property type="match status" value="1"/>
</dbReference>
<keyword evidence="7" id="KW-1185">Reference proteome</keyword>
<dbReference type="Gene3D" id="2.10.25.10">
    <property type="entry name" value="Laminin"/>
    <property type="match status" value="1"/>
</dbReference>
<dbReference type="GO" id="GO:0030414">
    <property type="term" value="F:peptidase inhibitor activity"/>
    <property type="evidence" value="ECO:0007669"/>
    <property type="project" value="UniProtKB-KW"/>
</dbReference>
<feature type="signal peptide" evidence="4">
    <location>
        <begin position="1"/>
        <end position="21"/>
    </location>
</feature>
<dbReference type="EMBL" id="JBJJXI010000022">
    <property type="protein sequence ID" value="KAL3404816.1"/>
    <property type="molecule type" value="Genomic_DNA"/>
</dbReference>
<evidence type="ECO:0000256" key="4">
    <source>
        <dbReference type="SAM" id="SignalP"/>
    </source>
</evidence>
<organism evidence="6 7">
    <name type="scientific">Trichogramma kaykai</name>
    <dbReference type="NCBI Taxonomy" id="54128"/>
    <lineage>
        <taxon>Eukaryota</taxon>
        <taxon>Metazoa</taxon>
        <taxon>Ecdysozoa</taxon>
        <taxon>Arthropoda</taxon>
        <taxon>Hexapoda</taxon>
        <taxon>Insecta</taxon>
        <taxon>Pterygota</taxon>
        <taxon>Neoptera</taxon>
        <taxon>Endopterygota</taxon>
        <taxon>Hymenoptera</taxon>
        <taxon>Apocrita</taxon>
        <taxon>Proctotrupomorpha</taxon>
        <taxon>Chalcidoidea</taxon>
        <taxon>Trichogrammatidae</taxon>
        <taxon>Trichogramma</taxon>
    </lineage>
</organism>
<evidence type="ECO:0000256" key="2">
    <source>
        <dbReference type="ARBA" id="ARBA00022690"/>
    </source>
</evidence>
<protein>
    <recommendedName>
        <fullName evidence="5">TIL domain-containing protein</fullName>
    </recommendedName>
</protein>
<keyword evidence="2" id="KW-0646">Protease inhibitor</keyword>
<evidence type="ECO:0000256" key="3">
    <source>
        <dbReference type="ARBA" id="ARBA00023157"/>
    </source>
</evidence>
<dbReference type="Pfam" id="PF01826">
    <property type="entry name" value="TIL"/>
    <property type="match status" value="1"/>
</dbReference>